<dbReference type="Proteomes" id="UP001382935">
    <property type="component" value="Chromosome"/>
</dbReference>
<dbReference type="RefSeq" id="WP_338501254.1">
    <property type="nucleotide sequence ID" value="NZ_CP145607.1"/>
</dbReference>
<keyword evidence="2" id="KW-1185">Reference proteome</keyword>
<organism evidence="1 2">
    <name type="scientific">Sphingomonas kaistensis</name>
    <dbReference type="NCBI Taxonomy" id="298708"/>
    <lineage>
        <taxon>Bacteria</taxon>
        <taxon>Pseudomonadati</taxon>
        <taxon>Pseudomonadota</taxon>
        <taxon>Alphaproteobacteria</taxon>
        <taxon>Sphingomonadales</taxon>
        <taxon>Sphingomonadaceae</taxon>
        <taxon>Sphingomonas</taxon>
    </lineage>
</organism>
<name>A0ABZ2FYM0_9SPHN</name>
<evidence type="ECO:0008006" key="3">
    <source>
        <dbReference type="Google" id="ProtNLM"/>
    </source>
</evidence>
<reference evidence="1 2" key="1">
    <citation type="submission" date="2024-02" db="EMBL/GenBank/DDBJ databases">
        <title>Full genome sequence of Sphingomonas kaistensis.</title>
        <authorList>
            <person name="Poletto B.L."/>
            <person name="Silva G."/>
            <person name="Galante D."/>
            <person name="Campos K.R."/>
            <person name="Santos M.B.N."/>
            <person name="Sacchi C.T."/>
        </authorList>
    </citation>
    <scope>NUCLEOTIDE SEQUENCE [LARGE SCALE GENOMIC DNA]</scope>
    <source>
        <strain evidence="1 2">MA4R</strain>
    </source>
</reference>
<evidence type="ECO:0000313" key="2">
    <source>
        <dbReference type="Proteomes" id="UP001382935"/>
    </source>
</evidence>
<dbReference type="EMBL" id="CP145607">
    <property type="protein sequence ID" value="WWM69314.1"/>
    <property type="molecule type" value="Genomic_DNA"/>
</dbReference>
<gene>
    <name evidence="1" type="ORF">V6R86_01000</name>
</gene>
<sequence>MVESVRTLQAAGVLNGDELGAVLNSLGPDGAERDRLAAVVALFANRESDGGRPVRGAFAGLGPKPVAEAKVTSTFTSALHGCLREQPVNAGSPATTRSV</sequence>
<proteinExistence type="predicted"/>
<protein>
    <recommendedName>
        <fullName evidence="3">DUF2267 domain-containing protein</fullName>
    </recommendedName>
</protein>
<evidence type="ECO:0000313" key="1">
    <source>
        <dbReference type="EMBL" id="WWM69314.1"/>
    </source>
</evidence>
<accession>A0ABZ2FYM0</accession>